<dbReference type="SMART" id="SM00184">
    <property type="entry name" value="RING"/>
    <property type="match status" value="1"/>
</dbReference>
<evidence type="ECO:0000256" key="4">
    <source>
        <dbReference type="PROSITE-ProRule" id="PRU00175"/>
    </source>
</evidence>
<comment type="caution">
    <text evidence="6">The sequence shown here is derived from an EMBL/GenBank/DDBJ whole genome shotgun (WGS) entry which is preliminary data.</text>
</comment>
<dbReference type="GO" id="GO:0008270">
    <property type="term" value="F:zinc ion binding"/>
    <property type="evidence" value="ECO:0007669"/>
    <property type="project" value="UniProtKB-KW"/>
</dbReference>
<keyword evidence="2 4" id="KW-0863">Zinc-finger</keyword>
<keyword evidence="7" id="KW-1185">Reference proteome</keyword>
<dbReference type="Pfam" id="PF13639">
    <property type="entry name" value="zf-RING_2"/>
    <property type="match status" value="1"/>
</dbReference>
<dbReference type="SMART" id="SM00744">
    <property type="entry name" value="RINGv"/>
    <property type="match status" value="1"/>
</dbReference>
<dbReference type="Gene3D" id="3.30.40.10">
    <property type="entry name" value="Zinc/RING finger domain, C3HC4 (zinc finger)"/>
    <property type="match status" value="1"/>
</dbReference>
<dbReference type="InterPro" id="IPR011016">
    <property type="entry name" value="Znf_RING-CH"/>
</dbReference>
<evidence type="ECO:0000259" key="5">
    <source>
        <dbReference type="PROSITE" id="PS50089"/>
    </source>
</evidence>
<dbReference type="InterPro" id="IPR013083">
    <property type="entry name" value="Znf_RING/FYVE/PHD"/>
</dbReference>
<dbReference type="GO" id="GO:0061630">
    <property type="term" value="F:ubiquitin protein ligase activity"/>
    <property type="evidence" value="ECO:0007669"/>
    <property type="project" value="TreeGrafter"/>
</dbReference>
<evidence type="ECO:0000256" key="1">
    <source>
        <dbReference type="ARBA" id="ARBA00022723"/>
    </source>
</evidence>
<name>A0AAN9SXA7_PSOTE</name>
<keyword evidence="1" id="KW-0479">Metal-binding</keyword>
<proteinExistence type="predicted"/>
<accession>A0AAN9SXA7</accession>
<dbReference type="PANTHER" id="PTHR45969">
    <property type="entry name" value="RING ZINC FINGER PROTEIN-RELATED"/>
    <property type="match status" value="1"/>
</dbReference>
<dbReference type="AlphaFoldDB" id="A0AAN9SXA7"/>
<dbReference type="GO" id="GO:0016567">
    <property type="term" value="P:protein ubiquitination"/>
    <property type="evidence" value="ECO:0007669"/>
    <property type="project" value="TreeGrafter"/>
</dbReference>
<evidence type="ECO:0000313" key="6">
    <source>
        <dbReference type="EMBL" id="KAK7407625.1"/>
    </source>
</evidence>
<organism evidence="6 7">
    <name type="scientific">Psophocarpus tetragonolobus</name>
    <name type="common">Winged bean</name>
    <name type="synonym">Dolichos tetragonolobus</name>
    <dbReference type="NCBI Taxonomy" id="3891"/>
    <lineage>
        <taxon>Eukaryota</taxon>
        <taxon>Viridiplantae</taxon>
        <taxon>Streptophyta</taxon>
        <taxon>Embryophyta</taxon>
        <taxon>Tracheophyta</taxon>
        <taxon>Spermatophyta</taxon>
        <taxon>Magnoliopsida</taxon>
        <taxon>eudicotyledons</taxon>
        <taxon>Gunneridae</taxon>
        <taxon>Pentapetalae</taxon>
        <taxon>rosids</taxon>
        <taxon>fabids</taxon>
        <taxon>Fabales</taxon>
        <taxon>Fabaceae</taxon>
        <taxon>Papilionoideae</taxon>
        <taxon>50 kb inversion clade</taxon>
        <taxon>NPAAA clade</taxon>
        <taxon>indigoferoid/millettioid clade</taxon>
        <taxon>Phaseoleae</taxon>
        <taxon>Psophocarpus</taxon>
    </lineage>
</organism>
<reference evidence="6 7" key="1">
    <citation type="submission" date="2024-01" db="EMBL/GenBank/DDBJ databases">
        <title>The genomes of 5 underutilized Papilionoideae crops provide insights into root nodulation and disease resistanc.</title>
        <authorList>
            <person name="Jiang F."/>
        </authorList>
    </citation>
    <scope>NUCLEOTIDE SEQUENCE [LARGE SCALE GENOMIC DNA]</scope>
    <source>
        <strain evidence="6">DUOXIRENSHENG_FW03</strain>
        <tissue evidence="6">Leaves</tissue>
    </source>
</reference>
<dbReference type="Proteomes" id="UP001386955">
    <property type="component" value="Unassembled WGS sequence"/>
</dbReference>
<feature type="domain" description="RING-type" evidence="5">
    <location>
        <begin position="58"/>
        <end position="101"/>
    </location>
</feature>
<keyword evidence="3" id="KW-0862">Zinc</keyword>
<sequence length="137" mass="15978">MLTKYFTSIYTQLKWVLDFLLFYPFHMLHNSQSLINIGTELSTFHYEFTCGSEEHVDCAVCLSKIGEGDEVIRVMRCEHVFHRGCLERWVGFKNATCPLCRRIFLGPARPITSSGAEVLLFQFCCVKKDSPETWWLR</sequence>
<dbReference type="PROSITE" id="PS50089">
    <property type="entry name" value="ZF_RING_2"/>
    <property type="match status" value="1"/>
</dbReference>
<evidence type="ECO:0000313" key="7">
    <source>
        <dbReference type="Proteomes" id="UP001386955"/>
    </source>
</evidence>
<gene>
    <name evidence="6" type="ORF">VNO78_09582</name>
</gene>
<protein>
    <recommendedName>
        <fullName evidence="5">RING-type domain-containing protein</fullName>
    </recommendedName>
</protein>
<dbReference type="EMBL" id="JAYMYS010000002">
    <property type="protein sequence ID" value="KAK7407625.1"/>
    <property type="molecule type" value="Genomic_DNA"/>
</dbReference>
<evidence type="ECO:0000256" key="2">
    <source>
        <dbReference type="ARBA" id="ARBA00022771"/>
    </source>
</evidence>
<dbReference type="PANTHER" id="PTHR45969:SF55">
    <property type="entry name" value="OS07G0686300 PROTEIN"/>
    <property type="match status" value="1"/>
</dbReference>
<dbReference type="SUPFAM" id="SSF57850">
    <property type="entry name" value="RING/U-box"/>
    <property type="match status" value="1"/>
</dbReference>
<evidence type="ECO:0000256" key="3">
    <source>
        <dbReference type="ARBA" id="ARBA00022833"/>
    </source>
</evidence>
<dbReference type="InterPro" id="IPR001841">
    <property type="entry name" value="Znf_RING"/>
</dbReference>